<keyword evidence="2" id="KW-1185">Reference proteome</keyword>
<reference evidence="2" key="1">
    <citation type="submission" date="2013-09" db="EMBL/GenBank/DDBJ databases">
        <title>The Genome Sequence of Anopheles maculatus species B.</title>
        <authorList>
            <consortium name="The Broad Institute Genomics Platform"/>
            <person name="Neafsey D.E."/>
            <person name="Besansky N."/>
            <person name="Howell P."/>
            <person name="Walton C."/>
            <person name="Young S.K."/>
            <person name="Zeng Q."/>
            <person name="Gargeya S."/>
            <person name="Fitzgerald M."/>
            <person name="Haas B."/>
            <person name="Abouelleil A."/>
            <person name="Allen A.W."/>
            <person name="Alvarado L."/>
            <person name="Arachchi H.M."/>
            <person name="Berlin A.M."/>
            <person name="Chapman S.B."/>
            <person name="Gainer-Dewar J."/>
            <person name="Goldberg J."/>
            <person name="Griggs A."/>
            <person name="Gujja S."/>
            <person name="Hansen M."/>
            <person name="Howarth C."/>
            <person name="Imamovic A."/>
            <person name="Ireland A."/>
            <person name="Larimer J."/>
            <person name="McCowan C."/>
            <person name="Murphy C."/>
            <person name="Pearson M."/>
            <person name="Poon T.W."/>
            <person name="Priest M."/>
            <person name="Roberts A."/>
            <person name="Saif S."/>
            <person name="Shea T."/>
            <person name="Sisk P."/>
            <person name="Sykes S."/>
            <person name="Wortman J."/>
            <person name="Nusbaum C."/>
            <person name="Birren B."/>
        </authorList>
    </citation>
    <scope>NUCLEOTIDE SEQUENCE [LARGE SCALE GENOMIC DNA]</scope>
    <source>
        <strain evidence="2">maculatus3</strain>
    </source>
</reference>
<dbReference type="VEuPathDB" id="VectorBase:AMAM006049"/>
<dbReference type="Proteomes" id="UP000075901">
    <property type="component" value="Unassembled WGS sequence"/>
</dbReference>
<dbReference type="EnsemblMetazoa" id="AMAM006049-RA">
    <property type="protein sequence ID" value="AMAM006049-PA"/>
    <property type="gene ID" value="AMAM006049"/>
</dbReference>
<evidence type="ECO:0000313" key="1">
    <source>
        <dbReference type="EnsemblMetazoa" id="AMAM006049-PA"/>
    </source>
</evidence>
<accession>A0A182SG04</accession>
<sequence>MKLKCPSPLCLTSESDDTFRKRLDGYDCLNCGVKKYKSEVYSAADNCASGDTCTKPSRNRPVSFLKRIGGNILHNLGPGHRFKIASDTTQHQVYRAFDEDPSAPSSPYWSSRKPSLPLFSTTTKETITTADESVKRNSSELRAFSIAVSSTSNVPDDHDRCFYRSFHQYVSTAHPSHGNGKYAIERKHKVKKRDLLHKQKQQEFRQERQKQMPKRVPKPHRNTCEFIALNCGTRTGKQYLTKSV</sequence>
<proteinExistence type="predicted"/>
<evidence type="ECO:0000313" key="2">
    <source>
        <dbReference type="Proteomes" id="UP000075901"/>
    </source>
</evidence>
<reference evidence="1" key="2">
    <citation type="submission" date="2020-05" db="UniProtKB">
        <authorList>
            <consortium name="EnsemblMetazoa"/>
        </authorList>
    </citation>
    <scope>IDENTIFICATION</scope>
    <source>
        <strain evidence="1">maculatus3</strain>
    </source>
</reference>
<protein>
    <submittedName>
        <fullName evidence="1">Uncharacterized protein</fullName>
    </submittedName>
</protein>
<organism evidence="1 2">
    <name type="scientific">Anopheles maculatus</name>
    <dbReference type="NCBI Taxonomy" id="74869"/>
    <lineage>
        <taxon>Eukaryota</taxon>
        <taxon>Metazoa</taxon>
        <taxon>Ecdysozoa</taxon>
        <taxon>Arthropoda</taxon>
        <taxon>Hexapoda</taxon>
        <taxon>Insecta</taxon>
        <taxon>Pterygota</taxon>
        <taxon>Neoptera</taxon>
        <taxon>Endopterygota</taxon>
        <taxon>Diptera</taxon>
        <taxon>Nematocera</taxon>
        <taxon>Culicoidea</taxon>
        <taxon>Culicidae</taxon>
        <taxon>Anophelinae</taxon>
        <taxon>Anopheles</taxon>
        <taxon>Anopheles maculatus group</taxon>
    </lineage>
</organism>
<name>A0A182SG04_9DIPT</name>
<dbReference type="AlphaFoldDB" id="A0A182SG04"/>